<feature type="region of interest" description="Disordered" evidence="1">
    <location>
        <begin position="191"/>
        <end position="234"/>
    </location>
</feature>
<reference evidence="2 3" key="1">
    <citation type="journal article" date="2019" name="Emerg. Microbes Infect.">
        <title>Comprehensive subspecies identification of 175 nontuberculous mycobacteria species based on 7547 genomic profiles.</title>
        <authorList>
            <person name="Matsumoto Y."/>
            <person name="Kinjo T."/>
            <person name="Motooka D."/>
            <person name="Nabeya D."/>
            <person name="Jung N."/>
            <person name="Uechi K."/>
            <person name="Horii T."/>
            <person name="Iida T."/>
            <person name="Fujita J."/>
            <person name="Nakamura S."/>
        </authorList>
    </citation>
    <scope>NUCLEOTIDE SEQUENCE [LARGE SCALE GENOMIC DNA]</scope>
    <source>
        <strain evidence="2 3">JCM 16367</strain>
    </source>
</reference>
<evidence type="ECO:0000256" key="1">
    <source>
        <dbReference type="SAM" id="MobiDB-lite"/>
    </source>
</evidence>
<protein>
    <recommendedName>
        <fullName evidence="4">ESX-1 secretion-associated protein EspA/EspE-like domain-containing protein</fullName>
    </recommendedName>
</protein>
<gene>
    <name evidence="2" type="ORF">MNVI_18000</name>
</gene>
<evidence type="ECO:0000313" key="2">
    <source>
        <dbReference type="EMBL" id="BBY06482.1"/>
    </source>
</evidence>
<sequence length="258" mass="28008">MSELMSWGTDHLTESADYWEGFADRLESGFAEVNNLIRTSGWEGQAYEQSESRAAADEDKASGVAQRYRAAAKIARDGASNESAAQSALRYAVEDAWDAGFNVYDDSTVQDAGIAATAAGQAARQAQAEARAGNIRQRAVQLFNLDQQIGSSITTALGDLTGFSFDESPVPTDDTIGDGDDKRHVRLVDHAWKTGPDQPPAPPSGPSGADIRGVLDKPPQGSNPRIREVRSQQDLDNLWNWMKPARSRPARRLRYEAG</sequence>
<dbReference type="OrthoDB" id="4743268at2"/>
<accession>A0A7I7PD39</accession>
<name>A0A7I7PD39_9MYCO</name>
<dbReference type="EMBL" id="AP022583">
    <property type="protein sequence ID" value="BBY06482.1"/>
    <property type="molecule type" value="Genomic_DNA"/>
</dbReference>
<dbReference type="KEGG" id="mnv:MNVI_18000"/>
<dbReference type="AlphaFoldDB" id="A0A7I7PD39"/>
<evidence type="ECO:0000313" key="3">
    <source>
        <dbReference type="Proteomes" id="UP000466894"/>
    </source>
</evidence>
<dbReference type="Proteomes" id="UP000466894">
    <property type="component" value="Chromosome"/>
</dbReference>
<organism evidence="2 3">
    <name type="scientific">Mycobacterium noviomagense</name>
    <dbReference type="NCBI Taxonomy" id="459858"/>
    <lineage>
        <taxon>Bacteria</taxon>
        <taxon>Bacillati</taxon>
        <taxon>Actinomycetota</taxon>
        <taxon>Actinomycetes</taxon>
        <taxon>Mycobacteriales</taxon>
        <taxon>Mycobacteriaceae</taxon>
        <taxon>Mycobacterium</taxon>
    </lineage>
</organism>
<proteinExistence type="predicted"/>
<evidence type="ECO:0008006" key="4">
    <source>
        <dbReference type="Google" id="ProtNLM"/>
    </source>
</evidence>
<dbReference type="RefSeq" id="WP_139797761.1">
    <property type="nucleotide sequence ID" value="NZ_AP022583.1"/>
</dbReference>